<feature type="domain" description="Copper resistance protein D" evidence="7">
    <location>
        <begin position="187"/>
        <end position="284"/>
    </location>
</feature>
<evidence type="ECO:0000259" key="7">
    <source>
        <dbReference type="Pfam" id="PF05425"/>
    </source>
</evidence>
<feature type="transmembrane region" description="Helical" evidence="6">
    <location>
        <begin position="195"/>
        <end position="217"/>
    </location>
</feature>
<dbReference type="GO" id="GO:0005886">
    <property type="term" value="C:plasma membrane"/>
    <property type="evidence" value="ECO:0007669"/>
    <property type="project" value="UniProtKB-SubCell"/>
</dbReference>
<keyword evidence="9" id="KW-1185">Reference proteome</keyword>
<dbReference type="EMBL" id="QDKJ01000002">
    <property type="protein sequence ID" value="PWC15106.1"/>
    <property type="molecule type" value="Genomic_DNA"/>
</dbReference>
<dbReference type="GO" id="GO:0006825">
    <property type="term" value="P:copper ion transport"/>
    <property type="evidence" value="ECO:0007669"/>
    <property type="project" value="InterPro"/>
</dbReference>
<keyword evidence="6" id="KW-0997">Cell inner membrane</keyword>
<feature type="transmembrane region" description="Helical" evidence="6">
    <location>
        <begin position="12"/>
        <end position="32"/>
    </location>
</feature>
<organism evidence="8 9">
    <name type="scientific">Brenneria roseae subsp. americana</name>
    <dbReference type="NCBI Taxonomy" id="1508507"/>
    <lineage>
        <taxon>Bacteria</taxon>
        <taxon>Pseudomonadati</taxon>
        <taxon>Pseudomonadota</taxon>
        <taxon>Gammaproteobacteria</taxon>
        <taxon>Enterobacterales</taxon>
        <taxon>Pectobacteriaceae</taxon>
        <taxon>Brenneria</taxon>
    </lineage>
</organism>
<evidence type="ECO:0000256" key="5">
    <source>
        <dbReference type="ARBA" id="ARBA00023136"/>
    </source>
</evidence>
<evidence type="ECO:0000256" key="6">
    <source>
        <dbReference type="RuleBase" id="RU369037"/>
    </source>
</evidence>
<keyword evidence="2 6" id="KW-1003">Cell membrane</keyword>
<dbReference type="Proteomes" id="UP000245138">
    <property type="component" value="Unassembled WGS sequence"/>
</dbReference>
<feature type="transmembrane region" description="Helical" evidence="6">
    <location>
        <begin position="52"/>
        <end position="74"/>
    </location>
</feature>
<evidence type="ECO:0000313" key="9">
    <source>
        <dbReference type="Proteomes" id="UP000245138"/>
    </source>
</evidence>
<feature type="transmembrane region" description="Helical" evidence="6">
    <location>
        <begin position="94"/>
        <end position="112"/>
    </location>
</feature>
<keyword evidence="4 6" id="KW-1133">Transmembrane helix</keyword>
<dbReference type="InterPro" id="IPR047689">
    <property type="entry name" value="CopD"/>
</dbReference>
<proteinExistence type="inferred from homology"/>
<dbReference type="OrthoDB" id="7032707at2"/>
<keyword evidence="5 6" id="KW-0472">Membrane</keyword>
<feature type="transmembrane region" description="Helical" evidence="6">
    <location>
        <begin position="223"/>
        <end position="244"/>
    </location>
</feature>
<name>A0A2U1U0B6_9GAMM</name>
<gene>
    <name evidence="8" type="ORF">B4923_03445</name>
</gene>
<feature type="transmembrane region" description="Helical" evidence="6">
    <location>
        <begin position="152"/>
        <end position="174"/>
    </location>
</feature>
<dbReference type="InterPro" id="IPR032694">
    <property type="entry name" value="CopC/D"/>
</dbReference>
<dbReference type="InterPro" id="IPR008457">
    <property type="entry name" value="Cu-R_CopD_dom"/>
</dbReference>
<comment type="caution">
    <text evidence="8">The sequence shown here is derived from an EMBL/GenBank/DDBJ whole genome shotgun (WGS) entry which is preliminary data.</text>
</comment>
<protein>
    <recommendedName>
        <fullName evidence="6">Copper resistance protein D</fullName>
    </recommendedName>
</protein>
<evidence type="ECO:0000256" key="2">
    <source>
        <dbReference type="ARBA" id="ARBA00022475"/>
    </source>
</evidence>
<dbReference type="GO" id="GO:0046688">
    <property type="term" value="P:response to copper ion"/>
    <property type="evidence" value="ECO:0007669"/>
    <property type="project" value="UniProtKB-UniRule"/>
</dbReference>
<dbReference type="RefSeq" id="WP_109052962.1">
    <property type="nucleotide sequence ID" value="NZ_QDKJ01000002.1"/>
</dbReference>
<comment type="similarity">
    <text evidence="6">Belongs to the CopD family.</text>
</comment>
<reference evidence="8 9" key="1">
    <citation type="submission" date="2018-04" db="EMBL/GenBank/DDBJ databases">
        <title>Brenneria corticis sp.nov.</title>
        <authorList>
            <person name="Li Y."/>
        </authorList>
    </citation>
    <scope>NUCLEOTIDE SEQUENCE [LARGE SCALE GENOMIC DNA]</scope>
    <source>
        <strain evidence="8 9">LMG 27715</strain>
    </source>
</reference>
<accession>A0A2U1U0B6</accession>
<comment type="subcellular location">
    <subcellularLocation>
        <location evidence="6">Cell inner membrane</location>
        <topology evidence="6">Multi-pass membrane protein</topology>
    </subcellularLocation>
    <subcellularLocation>
        <location evidence="1">Cell membrane</location>
        <topology evidence="1">Multi-pass membrane protein</topology>
    </subcellularLocation>
</comment>
<evidence type="ECO:0000256" key="1">
    <source>
        <dbReference type="ARBA" id="ARBA00004651"/>
    </source>
</evidence>
<dbReference type="Pfam" id="PF05425">
    <property type="entry name" value="CopD"/>
    <property type="match status" value="1"/>
</dbReference>
<keyword evidence="6" id="KW-0186">Copper</keyword>
<dbReference type="NCBIfam" id="NF033808">
    <property type="entry name" value="copper_CopD"/>
    <property type="match status" value="1"/>
</dbReference>
<dbReference type="PANTHER" id="PTHR34820">
    <property type="entry name" value="INNER MEMBRANE PROTEIN YEBZ"/>
    <property type="match status" value="1"/>
</dbReference>
<comment type="function">
    <text evidence="6">Involved in copper resistance.</text>
</comment>
<dbReference type="AlphaFoldDB" id="A0A2U1U0B6"/>
<evidence type="ECO:0000256" key="3">
    <source>
        <dbReference type="ARBA" id="ARBA00022692"/>
    </source>
</evidence>
<feature type="transmembrane region" description="Helical" evidence="6">
    <location>
        <begin position="119"/>
        <end position="140"/>
    </location>
</feature>
<feature type="transmembrane region" description="Helical" evidence="6">
    <location>
        <begin position="265"/>
        <end position="287"/>
    </location>
</feature>
<keyword evidence="3 6" id="KW-0812">Transmembrane</keyword>
<sequence>MALDSLYVALRWGYFSALMLTTGGAFYVVWLAQGDFRRYLAGRLNLVLRSTLWVTLGCASVILSLQLVIMSGDWRNLTESDIWQAVLTTTVGKAWGVQILLALLACLGLIAHDVSRYRFILLVCVTQWCGMAYIGHAAGLEGGLGMAQRANHVLHLISSALWAGGLPPLLYLMAEGRNPAMRKDAIATMMRFSRYGHVWVMLNIVTGAFSALLLLGWPPPVSLYSGLLLVKAALVLVMIALALFNRYWLVPQLGRENGESVLRKLVTYVWIEIGLASLVLLLVSYFATLSPYPVNG</sequence>
<evidence type="ECO:0000313" key="8">
    <source>
        <dbReference type="EMBL" id="PWC15106.1"/>
    </source>
</evidence>
<evidence type="ECO:0000256" key="4">
    <source>
        <dbReference type="ARBA" id="ARBA00022989"/>
    </source>
</evidence>
<dbReference type="PANTHER" id="PTHR34820:SF4">
    <property type="entry name" value="INNER MEMBRANE PROTEIN YEBZ"/>
    <property type="match status" value="1"/>
</dbReference>